<name>A0A835HLG8_9MAGN</name>
<evidence type="ECO:0000256" key="2">
    <source>
        <dbReference type="SAM" id="Phobius"/>
    </source>
</evidence>
<comment type="caution">
    <text evidence="4">The sequence shown here is derived from an EMBL/GenBank/DDBJ whole genome shotgun (WGS) entry which is preliminary data.</text>
</comment>
<dbReference type="EMBL" id="JADFTS010000006">
    <property type="protein sequence ID" value="KAF9600529.1"/>
    <property type="molecule type" value="Genomic_DNA"/>
</dbReference>
<feature type="signal peptide" evidence="3">
    <location>
        <begin position="1"/>
        <end position="17"/>
    </location>
</feature>
<keyword evidence="2" id="KW-0812">Transmembrane</keyword>
<evidence type="ECO:0000256" key="1">
    <source>
        <dbReference type="ARBA" id="ARBA00022679"/>
    </source>
</evidence>
<dbReference type="GO" id="GO:0006784">
    <property type="term" value="P:heme A biosynthetic process"/>
    <property type="evidence" value="ECO:0007669"/>
    <property type="project" value="TreeGrafter"/>
</dbReference>
<protein>
    <submittedName>
        <fullName evidence="4">Uncharacterized protein</fullName>
    </submittedName>
</protein>
<feature type="chain" id="PRO_5032408527" evidence="3">
    <location>
        <begin position="18"/>
        <end position="118"/>
    </location>
</feature>
<dbReference type="GO" id="GO:0008495">
    <property type="term" value="F:protoheme IX farnesyltransferase activity"/>
    <property type="evidence" value="ECO:0007669"/>
    <property type="project" value="InterPro"/>
</dbReference>
<keyword evidence="1" id="KW-0808">Transferase</keyword>
<dbReference type="AlphaFoldDB" id="A0A835HLG8"/>
<dbReference type="GO" id="GO:0005739">
    <property type="term" value="C:mitochondrion"/>
    <property type="evidence" value="ECO:0007669"/>
    <property type="project" value="TreeGrafter"/>
</dbReference>
<evidence type="ECO:0000313" key="5">
    <source>
        <dbReference type="Proteomes" id="UP000631114"/>
    </source>
</evidence>
<accession>A0A835HLG8</accession>
<keyword evidence="5" id="KW-1185">Reference proteome</keyword>
<dbReference type="Proteomes" id="UP000631114">
    <property type="component" value="Unassembled WGS sequence"/>
</dbReference>
<dbReference type="PANTHER" id="PTHR43448:SF2">
    <property type="entry name" value="PROTOHEME IX FARNESYLTRANSFERASE, MITOCHONDRIAL"/>
    <property type="match status" value="1"/>
</dbReference>
<gene>
    <name evidence="4" type="ORF">IFM89_009978</name>
</gene>
<keyword evidence="2" id="KW-1133">Transmembrane helix</keyword>
<dbReference type="PANTHER" id="PTHR43448">
    <property type="entry name" value="PROTOHEME IX FARNESYLTRANSFERASE, MITOCHONDRIAL"/>
    <property type="match status" value="1"/>
</dbReference>
<evidence type="ECO:0000313" key="4">
    <source>
        <dbReference type="EMBL" id="KAF9600529.1"/>
    </source>
</evidence>
<proteinExistence type="predicted"/>
<evidence type="ECO:0000256" key="3">
    <source>
        <dbReference type="SAM" id="SignalP"/>
    </source>
</evidence>
<reference evidence="4 5" key="1">
    <citation type="submission" date="2020-10" db="EMBL/GenBank/DDBJ databases">
        <title>The Coptis chinensis genome and diversification of protoberbering-type alkaloids.</title>
        <authorList>
            <person name="Wang B."/>
            <person name="Shu S."/>
            <person name="Song C."/>
            <person name="Liu Y."/>
        </authorList>
    </citation>
    <scope>NUCLEOTIDE SEQUENCE [LARGE SCALE GENOMIC DNA]</scope>
    <source>
        <strain evidence="4">HL-2020</strain>
        <tissue evidence="4">Leaf</tissue>
    </source>
</reference>
<sequence length="118" mass="13256">MVGCCFVFLALTYLCHSDYAVGGFRMFSLTDSSGRRTAFVALRNSLYLLPLGYVAYDWGVTSGWFFLESGFLALSMTAMAFSFYRDRTAKGARRMFHVPWKPSVSSCIYVWAIGSSPH</sequence>
<keyword evidence="3" id="KW-0732">Signal</keyword>
<organism evidence="4 5">
    <name type="scientific">Coptis chinensis</name>
    <dbReference type="NCBI Taxonomy" id="261450"/>
    <lineage>
        <taxon>Eukaryota</taxon>
        <taxon>Viridiplantae</taxon>
        <taxon>Streptophyta</taxon>
        <taxon>Embryophyta</taxon>
        <taxon>Tracheophyta</taxon>
        <taxon>Spermatophyta</taxon>
        <taxon>Magnoliopsida</taxon>
        <taxon>Ranunculales</taxon>
        <taxon>Ranunculaceae</taxon>
        <taxon>Coptidoideae</taxon>
        <taxon>Coptis</taxon>
    </lineage>
</organism>
<dbReference type="OrthoDB" id="5211at2759"/>
<dbReference type="GO" id="GO:0016020">
    <property type="term" value="C:membrane"/>
    <property type="evidence" value="ECO:0007669"/>
    <property type="project" value="InterPro"/>
</dbReference>
<dbReference type="InterPro" id="IPR006369">
    <property type="entry name" value="Protohaem_IX_farnesylTrfase"/>
</dbReference>
<feature type="transmembrane region" description="Helical" evidence="2">
    <location>
        <begin position="64"/>
        <end position="84"/>
    </location>
</feature>
<keyword evidence="2" id="KW-0472">Membrane</keyword>